<feature type="binding site" evidence="5 7">
    <location>
        <position position="316"/>
    </location>
    <ligand>
        <name>substrate</name>
    </ligand>
</feature>
<comment type="cofactor">
    <cofactor evidence="2 5 6">
        <name>pyridoxal 5'-phosphate</name>
        <dbReference type="ChEBI" id="CHEBI:597326"/>
    </cofactor>
</comment>
<dbReference type="SUPFAM" id="SSF50621">
    <property type="entry name" value="Alanine racemase C-terminal domain-like"/>
    <property type="match status" value="1"/>
</dbReference>
<dbReference type="PANTHER" id="PTHR30511">
    <property type="entry name" value="ALANINE RACEMASE"/>
    <property type="match status" value="1"/>
</dbReference>
<feature type="modified residue" description="N6-(pyridoxal phosphate)lysine" evidence="5 6">
    <location>
        <position position="40"/>
    </location>
</feature>
<dbReference type="GO" id="GO:0009252">
    <property type="term" value="P:peptidoglycan biosynthetic process"/>
    <property type="evidence" value="ECO:0007669"/>
    <property type="project" value="TreeGrafter"/>
</dbReference>
<evidence type="ECO:0000256" key="3">
    <source>
        <dbReference type="ARBA" id="ARBA00022898"/>
    </source>
</evidence>
<dbReference type="GO" id="GO:0030170">
    <property type="term" value="F:pyridoxal phosphate binding"/>
    <property type="evidence" value="ECO:0007669"/>
    <property type="project" value="UniProtKB-UniRule"/>
</dbReference>
<keyword evidence="3 5" id="KW-0663">Pyridoxal phosphate</keyword>
<dbReference type="FunFam" id="3.20.20.10:FF:000002">
    <property type="entry name" value="Alanine racemase"/>
    <property type="match status" value="1"/>
</dbReference>
<name>A0A0R1ZKN1_9LACO</name>
<dbReference type="NCBIfam" id="TIGR00492">
    <property type="entry name" value="alr"/>
    <property type="match status" value="1"/>
</dbReference>
<keyword evidence="4 5" id="KW-0413">Isomerase</keyword>
<protein>
    <recommendedName>
        <fullName evidence="5">Alanine racemase</fullName>
        <ecNumber evidence="5">5.1.1.1</ecNumber>
    </recommendedName>
</protein>
<accession>A0A0R1ZKN1</accession>
<comment type="function">
    <text evidence="5">Catalyzes the interconversion of L-alanine and D-alanine. May also act on other amino acids.</text>
</comment>
<dbReference type="Pfam" id="PF01168">
    <property type="entry name" value="Ala_racemase_N"/>
    <property type="match status" value="1"/>
</dbReference>
<evidence type="ECO:0000256" key="2">
    <source>
        <dbReference type="ARBA" id="ARBA00001933"/>
    </source>
</evidence>
<dbReference type="STRING" id="1423820.FC64_GL001414"/>
<dbReference type="PATRIC" id="fig|1423820.4.peg.1440"/>
<dbReference type="PRINTS" id="PR00992">
    <property type="entry name" value="ALARACEMASE"/>
</dbReference>
<dbReference type="GO" id="GO:0030632">
    <property type="term" value="P:D-alanine biosynthetic process"/>
    <property type="evidence" value="ECO:0007669"/>
    <property type="project" value="UniProtKB-UniRule"/>
</dbReference>
<evidence type="ECO:0000256" key="4">
    <source>
        <dbReference type="ARBA" id="ARBA00023235"/>
    </source>
</evidence>
<dbReference type="UniPathway" id="UPA00042">
    <property type="reaction ID" value="UER00497"/>
</dbReference>
<evidence type="ECO:0000259" key="8">
    <source>
        <dbReference type="SMART" id="SM01005"/>
    </source>
</evidence>
<dbReference type="FunFam" id="2.40.37.10:FF:000006">
    <property type="entry name" value="Alanine racemase"/>
    <property type="match status" value="1"/>
</dbReference>
<dbReference type="InterPro" id="IPR000821">
    <property type="entry name" value="Ala_racemase"/>
</dbReference>
<evidence type="ECO:0000256" key="5">
    <source>
        <dbReference type="HAMAP-Rule" id="MF_01201"/>
    </source>
</evidence>
<dbReference type="Pfam" id="PF00842">
    <property type="entry name" value="Ala_racemase_C"/>
    <property type="match status" value="1"/>
</dbReference>
<dbReference type="GO" id="GO:0005829">
    <property type="term" value="C:cytosol"/>
    <property type="evidence" value="ECO:0007669"/>
    <property type="project" value="TreeGrafter"/>
</dbReference>
<dbReference type="CDD" id="cd00430">
    <property type="entry name" value="PLPDE_III_AR"/>
    <property type="match status" value="1"/>
</dbReference>
<dbReference type="SMART" id="SM01005">
    <property type="entry name" value="Ala_racemase_C"/>
    <property type="match status" value="1"/>
</dbReference>
<dbReference type="InterPro" id="IPR001608">
    <property type="entry name" value="Ala_racemase_N"/>
</dbReference>
<feature type="active site" description="Proton acceptor; specific for D-alanine" evidence="5">
    <location>
        <position position="40"/>
    </location>
</feature>
<comment type="catalytic activity">
    <reaction evidence="1 5">
        <text>L-alanine = D-alanine</text>
        <dbReference type="Rhea" id="RHEA:20249"/>
        <dbReference type="ChEBI" id="CHEBI:57416"/>
        <dbReference type="ChEBI" id="CHEBI:57972"/>
        <dbReference type="EC" id="5.1.1.1"/>
    </reaction>
</comment>
<dbReference type="PANTHER" id="PTHR30511:SF0">
    <property type="entry name" value="ALANINE RACEMASE, CATABOLIC-RELATED"/>
    <property type="match status" value="1"/>
</dbReference>
<evidence type="ECO:0000313" key="9">
    <source>
        <dbReference type="EMBL" id="KRM51603.1"/>
    </source>
</evidence>
<dbReference type="EC" id="5.1.1.1" evidence="5"/>
<dbReference type="SUPFAM" id="SSF51419">
    <property type="entry name" value="PLP-binding barrel"/>
    <property type="match status" value="1"/>
</dbReference>
<proteinExistence type="inferred from homology"/>
<reference evidence="9 10" key="1">
    <citation type="journal article" date="2015" name="Genome Announc.">
        <title>Expanding the biotechnology potential of lactobacilli through comparative genomics of 213 strains and associated genera.</title>
        <authorList>
            <person name="Sun Z."/>
            <person name="Harris H.M."/>
            <person name="McCann A."/>
            <person name="Guo C."/>
            <person name="Argimon S."/>
            <person name="Zhang W."/>
            <person name="Yang X."/>
            <person name="Jeffery I.B."/>
            <person name="Cooney J.C."/>
            <person name="Kagawa T.F."/>
            <person name="Liu W."/>
            <person name="Song Y."/>
            <person name="Salvetti E."/>
            <person name="Wrobel A."/>
            <person name="Rasinkangas P."/>
            <person name="Parkhill J."/>
            <person name="Rea M.C."/>
            <person name="O'Sullivan O."/>
            <person name="Ritari J."/>
            <person name="Douillard F.P."/>
            <person name="Paul Ross R."/>
            <person name="Yang R."/>
            <person name="Briner A.E."/>
            <person name="Felis G.E."/>
            <person name="de Vos W.M."/>
            <person name="Barrangou R."/>
            <person name="Klaenhammer T.R."/>
            <person name="Caufield P.W."/>
            <person name="Cui Y."/>
            <person name="Zhang H."/>
            <person name="O'Toole P.W."/>
        </authorList>
    </citation>
    <scope>NUCLEOTIDE SEQUENCE [LARGE SCALE GENOMIC DNA]</scope>
    <source>
        <strain evidence="9 10">DSM 20653</strain>
    </source>
</reference>
<dbReference type="Gene3D" id="2.40.37.10">
    <property type="entry name" value="Lyase, Ornithine Decarboxylase, Chain A, domain 1"/>
    <property type="match status" value="1"/>
</dbReference>
<sequence>MIIGKHRGTCATIDLGAIKHNLKIERQRMEPGQELFAVVKADAYSHGLIPVAVAAQEAGVDGFCVAVIDEAVELRENGITKPILILGASPETEAPYMAKFNLSTAVSDLHFLQTAQPLLAAQNLKLKVHLALDTGMGRIGFRDQETIKTAIEFMNQHQAQFEFEGIFTHFSTADSADDSYFKKQLNKFHELMEVVSKRPRYVHVANSAASIWHKQCGGNMIRLGIGMYGLNPSGKEVQLPHDVALKPAFELTSHIVEVKQVHPGDSISYGTTYTATKDEWIGTVPMGYADGWLRRMQGSTVLVDGQECEIVGRICMDQFMIRLPHEVPLGTKVTLIGENGRKQKTAQDAADYAGTIHYEILCSIGQRVPRFYVEK</sequence>
<dbReference type="AlphaFoldDB" id="A0A0R1ZKN1"/>
<comment type="pathway">
    <text evidence="5">Amino-acid biosynthesis; D-alanine biosynthesis; D-alanine from L-alanine: step 1/1.</text>
</comment>
<comment type="similarity">
    <text evidence="5">Belongs to the alanine racemase family.</text>
</comment>
<dbReference type="EMBL" id="AYYZ01000030">
    <property type="protein sequence ID" value="KRM51603.1"/>
    <property type="molecule type" value="Genomic_DNA"/>
</dbReference>
<dbReference type="RefSeq" id="WP_057907229.1">
    <property type="nucleotide sequence ID" value="NZ_AYYZ01000030.1"/>
</dbReference>
<dbReference type="InterPro" id="IPR011079">
    <property type="entry name" value="Ala_racemase_C"/>
</dbReference>
<evidence type="ECO:0000256" key="7">
    <source>
        <dbReference type="PIRSR" id="PIRSR600821-52"/>
    </source>
</evidence>
<evidence type="ECO:0000256" key="1">
    <source>
        <dbReference type="ARBA" id="ARBA00000316"/>
    </source>
</evidence>
<dbReference type="InterPro" id="IPR009006">
    <property type="entry name" value="Ala_racemase/Decarboxylase_C"/>
</dbReference>
<dbReference type="Gene3D" id="3.20.20.10">
    <property type="entry name" value="Alanine racemase"/>
    <property type="match status" value="1"/>
</dbReference>
<dbReference type="HAMAP" id="MF_01201">
    <property type="entry name" value="Ala_racemase"/>
    <property type="match status" value="1"/>
</dbReference>
<dbReference type="InterPro" id="IPR029066">
    <property type="entry name" value="PLP-binding_barrel"/>
</dbReference>
<feature type="domain" description="Alanine racemase C-terminal" evidence="8">
    <location>
        <begin position="248"/>
        <end position="373"/>
    </location>
</feature>
<gene>
    <name evidence="9" type="ORF">FC64_GL001414</name>
</gene>
<dbReference type="GO" id="GO:0008784">
    <property type="term" value="F:alanine racemase activity"/>
    <property type="evidence" value="ECO:0007669"/>
    <property type="project" value="UniProtKB-UniRule"/>
</dbReference>
<feature type="active site" description="Proton acceptor; specific for L-alanine" evidence="5">
    <location>
        <position position="269"/>
    </location>
</feature>
<dbReference type="Proteomes" id="UP000051291">
    <property type="component" value="Unassembled WGS sequence"/>
</dbReference>
<comment type="caution">
    <text evidence="9">The sequence shown here is derived from an EMBL/GenBank/DDBJ whole genome shotgun (WGS) entry which is preliminary data.</text>
</comment>
<evidence type="ECO:0000313" key="10">
    <source>
        <dbReference type="Proteomes" id="UP000051291"/>
    </source>
</evidence>
<organism evidence="9 10">
    <name type="scientific">Ligilactobacillus araffinosus DSM 20653</name>
    <dbReference type="NCBI Taxonomy" id="1423820"/>
    <lineage>
        <taxon>Bacteria</taxon>
        <taxon>Bacillati</taxon>
        <taxon>Bacillota</taxon>
        <taxon>Bacilli</taxon>
        <taxon>Lactobacillales</taxon>
        <taxon>Lactobacillaceae</taxon>
        <taxon>Ligilactobacillus</taxon>
    </lineage>
</organism>
<evidence type="ECO:0000256" key="6">
    <source>
        <dbReference type="PIRSR" id="PIRSR600821-50"/>
    </source>
</evidence>
<keyword evidence="10" id="KW-1185">Reference proteome</keyword>
<feature type="binding site" evidence="5 7">
    <location>
        <position position="138"/>
    </location>
    <ligand>
        <name>substrate</name>
    </ligand>
</feature>